<sequence>MWLESWRLESLGWKVLGGFG</sequence>
<proteinExistence type="predicted"/>
<reference evidence="1" key="1">
    <citation type="submission" date="2014-09" db="EMBL/GenBank/DDBJ databases">
        <authorList>
            <person name="Magalhaes I.L.F."/>
            <person name="Oliveira U."/>
            <person name="Santos F.R."/>
            <person name="Vidigal T.H.D.A."/>
            <person name="Brescovit A.D."/>
            <person name="Santos A.J."/>
        </authorList>
    </citation>
    <scope>NUCLEOTIDE SEQUENCE</scope>
    <source>
        <tissue evidence="1">Shoot tissue taken approximately 20 cm above the soil surface</tissue>
    </source>
</reference>
<organism evidence="1">
    <name type="scientific">Arundo donax</name>
    <name type="common">Giant reed</name>
    <name type="synonym">Donax arundinaceus</name>
    <dbReference type="NCBI Taxonomy" id="35708"/>
    <lineage>
        <taxon>Eukaryota</taxon>
        <taxon>Viridiplantae</taxon>
        <taxon>Streptophyta</taxon>
        <taxon>Embryophyta</taxon>
        <taxon>Tracheophyta</taxon>
        <taxon>Spermatophyta</taxon>
        <taxon>Magnoliopsida</taxon>
        <taxon>Liliopsida</taxon>
        <taxon>Poales</taxon>
        <taxon>Poaceae</taxon>
        <taxon>PACMAD clade</taxon>
        <taxon>Arundinoideae</taxon>
        <taxon>Arundineae</taxon>
        <taxon>Arundo</taxon>
    </lineage>
</organism>
<reference evidence="1" key="2">
    <citation type="journal article" date="2015" name="Data Brief">
        <title>Shoot transcriptome of the giant reed, Arundo donax.</title>
        <authorList>
            <person name="Barrero R.A."/>
            <person name="Guerrero F.D."/>
            <person name="Moolhuijzen P."/>
            <person name="Goolsby J.A."/>
            <person name="Tidwell J."/>
            <person name="Bellgard S.E."/>
            <person name="Bellgard M.I."/>
        </authorList>
    </citation>
    <scope>NUCLEOTIDE SEQUENCE</scope>
    <source>
        <tissue evidence="1">Shoot tissue taken approximately 20 cm above the soil surface</tissue>
    </source>
</reference>
<name>A0A0A9A595_ARUDO</name>
<dbReference type="EMBL" id="GBRH01255693">
    <property type="protein sequence ID" value="JAD42202.1"/>
    <property type="molecule type" value="Transcribed_RNA"/>
</dbReference>
<protein>
    <submittedName>
        <fullName evidence="1">Uncharacterized protein</fullName>
    </submittedName>
</protein>
<accession>A0A0A9A595</accession>
<evidence type="ECO:0000313" key="1">
    <source>
        <dbReference type="EMBL" id="JAD42202.1"/>
    </source>
</evidence>
<dbReference type="AlphaFoldDB" id="A0A0A9A595"/>